<dbReference type="EMBL" id="JACIFF010000006">
    <property type="protein sequence ID" value="MBB4079906.1"/>
    <property type="molecule type" value="Genomic_DNA"/>
</dbReference>
<evidence type="ECO:0000313" key="4">
    <source>
        <dbReference type="EMBL" id="MBB4079906.1"/>
    </source>
</evidence>
<comment type="caution">
    <text evidence="4">The sequence shown here is derived from an EMBL/GenBank/DDBJ whole genome shotgun (WGS) entry which is preliminary data.</text>
</comment>
<evidence type="ECO:0000256" key="1">
    <source>
        <dbReference type="ARBA" id="ARBA00022441"/>
    </source>
</evidence>
<evidence type="ECO:0000313" key="5">
    <source>
        <dbReference type="Proteomes" id="UP000576209"/>
    </source>
</evidence>
<dbReference type="Pfam" id="PF24981">
    <property type="entry name" value="Beta-prop_ATRN-LZTR1"/>
    <property type="match status" value="1"/>
</dbReference>
<dbReference type="Proteomes" id="UP000576209">
    <property type="component" value="Unassembled WGS sequence"/>
</dbReference>
<dbReference type="SMART" id="SM00612">
    <property type="entry name" value="Kelch"/>
    <property type="match status" value="4"/>
</dbReference>
<name>A0A840EG64_9BACT</name>
<evidence type="ECO:0000259" key="3">
    <source>
        <dbReference type="Pfam" id="PF24981"/>
    </source>
</evidence>
<dbReference type="InterPro" id="IPR006652">
    <property type="entry name" value="Kelch_1"/>
</dbReference>
<dbReference type="InterPro" id="IPR056737">
    <property type="entry name" value="Beta-prop_ATRN-MKLN-like"/>
</dbReference>
<accession>A0A840EG64</accession>
<feature type="domain" description="Attractin/MKLN-like beta-propeller" evidence="3">
    <location>
        <begin position="25"/>
        <end position="263"/>
    </location>
</feature>
<reference evidence="4 5" key="1">
    <citation type="submission" date="2020-08" db="EMBL/GenBank/DDBJ databases">
        <title>Genomic Encyclopedia of Type Strains, Phase IV (KMG-IV): sequencing the most valuable type-strain genomes for metagenomic binning, comparative biology and taxonomic classification.</title>
        <authorList>
            <person name="Goeker M."/>
        </authorList>
    </citation>
    <scope>NUCLEOTIDE SEQUENCE [LARGE SCALE GENOMIC DNA]</scope>
    <source>
        <strain evidence="4 5">DSM 105137</strain>
    </source>
</reference>
<dbReference type="PROSITE" id="PS51257">
    <property type="entry name" value="PROKAR_LIPOPROTEIN"/>
    <property type="match status" value="1"/>
</dbReference>
<dbReference type="AlphaFoldDB" id="A0A840EG64"/>
<keyword evidence="1" id="KW-0880">Kelch repeat</keyword>
<keyword evidence="2" id="KW-0677">Repeat</keyword>
<organism evidence="4 5">
    <name type="scientific">Neolewinella aquimaris</name>
    <dbReference type="NCBI Taxonomy" id="1835722"/>
    <lineage>
        <taxon>Bacteria</taxon>
        <taxon>Pseudomonadati</taxon>
        <taxon>Bacteroidota</taxon>
        <taxon>Saprospiria</taxon>
        <taxon>Saprospirales</taxon>
        <taxon>Lewinellaceae</taxon>
        <taxon>Neolewinella</taxon>
    </lineage>
</organism>
<dbReference type="InterPro" id="IPR015915">
    <property type="entry name" value="Kelch-typ_b-propeller"/>
</dbReference>
<keyword evidence="5" id="KW-1185">Reference proteome</keyword>
<dbReference type="Gene3D" id="2.120.10.80">
    <property type="entry name" value="Kelch-type beta propeller"/>
    <property type="match status" value="2"/>
</dbReference>
<dbReference type="SUPFAM" id="SSF117281">
    <property type="entry name" value="Kelch motif"/>
    <property type="match status" value="1"/>
</dbReference>
<proteinExistence type="predicted"/>
<dbReference type="PANTHER" id="PTHR46344:SF27">
    <property type="entry name" value="KELCH REPEAT SUPERFAMILY PROTEIN"/>
    <property type="match status" value="1"/>
</dbReference>
<protein>
    <submittedName>
        <fullName evidence="4">N-acetylneuraminic acid mutarotase</fullName>
    </submittedName>
</protein>
<gene>
    <name evidence="4" type="ORF">GGR28_002533</name>
</gene>
<dbReference type="RefSeq" id="WP_183496145.1">
    <property type="nucleotide sequence ID" value="NZ_JACIFF010000006.1"/>
</dbReference>
<dbReference type="PANTHER" id="PTHR46344">
    <property type="entry name" value="OS02G0202900 PROTEIN"/>
    <property type="match status" value="1"/>
</dbReference>
<sequence length="331" mass="36594">MTIDRSARYIFLFLITGLLSCTVHRQPTTTESWEFVDNDTEPVARHEAAFVAVGDRYYLLGGRGIRPVSVFDTRTQRWTEGAKPPVEIHHFQPVVYGREIYLLGAMTGEYPGETPLPHVYIYNPDRDEWRQGHEIPEDRRRGGAGVVLHDGLIYLVCGIRDGHRGDHKNWLDAYDPATGAWTQLPDAPRPRDHFQAAVVDGKLYAAAGRTTVAATNPFANTIGAVDVYDINSGRWTTLDRELPTRRAGTAAIGLRDKLIVIGGESDTQEPAHAEVEALDVNSGLWTAMPPLVRGRHGTGVILDDDHLIMASGCGQRGGQPELADMIRAKLK</sequence>
<evidence type="ECO:0000256" key="2">
    <source>
        <dbReference type="ARBA" id="ARBA00022737"/>
    </source>
</evidence>